<feature type="repeat" description="TPR" evidence="5">
    <location>
        <begin position="76"/>
        <end position="109"/>
    </location>
</feature>
<evidence type="ECO:0000256" key="1">
    <source>
        <dbReference type="ARBA" id="ARBA00004496"/>
    </source>
</evidence>
<proteinExistence type="predicted"/>
<evidence type="ECO:0000313" key="7">
    <source>
        <dbReference type="EMBL" id="ADL58566.1"/>
    </source>
</evidence>
<feature type="domain" description="Anaphase-promoting complex subunit 5" evidence="6">
    <location>
        <begin position="211"/>
        <end position="276"/>
    </location>
</feature>
<dbReference type="GeneID" id="77399748"/>
<sequence length="293" mass="33649">MILIILSIFDFLKGDEGGESLEKYLRKLEELLEEEFDTLIRIATFYADEGDTREALDYLERAYKVASDMNDEELMAFALDSMGDVYLSDRKIKTAMEYFKEALRIYNSVNSPLRKDLREKIKEVEKIREAIDIASLNRLQEEAEAEMAEVDLGAIEPFLDRLVERVESLTMYQSQSYEDSISQIREAYQIARDIGDTATEASLLLLLGAYSLKNEDFSESRKYLKKAEDLFKKTNNDMGLAVAMVLMGVLEFIENNPEGVASAFRGAVEIFQKLDEREMESVTLELLNKLYSF</sequence>
<dbReference type="Pfam" id="PF12862">
    <property type="entry name" value="ANAPC5"/>
    <property type="match status" value="2"/>
</dbReference>
<organism evidence="7 8">
    <name type="scientific">Methanothermobacter marburgensis (strain ATCC BAA-927 / DSM 2133 / JCM 14651 / NBRC 100331 / OCM 82 / Marburg)</name>
    <name type="common">Methanobacterium thermoautotrophicum</name>
    <dbReference type="NCBI Taxonomy" id="79929"/>
    <lineage>
        <taxon>Archaea</taxon>
        <taxon>Methanobacteriati</taxon>
        <taxon>Methanobacteriota</taxon>
        <taxon>Methanomada group</taxon>
        <taxon>Methanobacteria</taxon>
        <taxon>Methanobacteriales</taxon>
        <taxon>Methanobacteriaceae</taxon>
        <taxon>Methanothermobacter</taxon>
    </lineage>
</organism>
<dbReference type="Gene3D" id="1.25.40.10">
    <property type="entry name" value="Tetratricopeptide repeat domain"/>
    <property type="match status" value="2"/>
</dbReference>
<feature type="domain" description="Anaphase-promoting complex subunit 5" evidence="6">
    <location>
        <begin position="175"/>
        <end position="199"/>
    </location>
</feature>
<dbReference type="PANTHER" id="PTHR46630:SF1">
    <property type="entry name" value="TETRATRICOPEPTIDE REPEAT PROTEIN 29"/>
    <property type="match status" value="1"/>
</dbReference>
<dbReference type="InterPro" id="IPR026000">
    <property type="entry name" value="Apc5_dom"/>
</dbReference>
<evidence type="ECO:0000256" key="5">
    <source>
        <dbReference type="PROSITE-ProRule" id="PRU00339"/>
    </source>
</evidence>
<dbReference type="PANTHER" id="PTHR46630">
    <property type="entry name" value="TETRATRICOPEPTIDE REPEAT PROTEIN 29"/>
    <property type="match status" value="1"/>
</dbReference>
<dbReference type="HOGENOM" id="CLU_948684_0_0_2"/>
<reference evidence="7 8" key="2">
    <citation type="journal article" date="2010" name="J. Bacteriol.">
        <title>Complete genome sequence of Methanothermobacter marburgensis, a methanoarchaeon model organism.</title>
        <authorList>
            <person name="Liesegang H."/>
            <person name="Kaster A.K."/>
            <person name="Wiezer A."/>
            <person name="Goenrich M."/>
            <person name="Wollherr A."/>
            <person name="Seedorf H."/>
            <person name="Gottschalk G."/>
            <person name="Thauer R.K."/>
        </authorList>
    </citation>
    <scope>NUCLEOTIDE SEQUENCE [LARGE SCALE GENOMIC DNA]</scope>
    <source>
        <strain evidence="8">ATCC BAA-927 / DSM 2133 / JCM 14651 / NBRC 100331 / OCM 82 / Marburg</strain>
    </source>
</reference>
<accession>D9PWG8</accession>
<keyword evidence="2" id="KW-0963">Cytoplasm</keyword>
<protein>
    <recommendedName>
        <fullName evidence="6">Anaphase-promoting complex subunit 5 domain-containing protein</fullName>
    </recommendedName>
</protein>
<dbReference type="Pfam" id="PF13424">
    <property type="entry name" value="TPR_12"/>
    <property type="match status" value="1"/>
</dbReference>
<dbReference type="EMBL" id="CP001710">
    <property type="protein sequence ID" value="ADL58566.1"/>
    <property type="molecule type" value="Genomic_DNA"/>
</dbReference>
<evidence type="ECO:0000259" key="6">
    <source>
        <dbReference type="Pfam" id="PF12862"/>
    </source>
</evidence>
<feature type="repeat" description="TPR" evidence="5">
    <location>
        <begin position="36"/>
        <end position="69"/>
    </location>
</feature>
<dbReference type="PaxDb" id="79929-MTBMA_c09710"/>
<dbReference type="GO" id="GO:0005737">
    <property type="term" value="C:cytoplasm"/>
    <property type="evidence" value="ECO:0007669"/>
    <property type="project" value="UniProtKB-SubCell"/>
</dbReference>
<dbReference type="Proteomes" id="UP000000345">
    <property type="component" value="Chromosome"/>
</dbReference>
<name>D9PWG8_METTM</name>
<gene>
    <name evidence="7" type="ordered locus">MTBMA_c09710</name>
</gene>
<dbReference type="SMART" id="SM00028">
    <property type="entry name" value="TPR"/>
    <property type="match status" value="3"/>
</dbReference>
<evidence type="ECO:0000256" key="2">
    <source>
        <dbReference type="ARBA" id="ARBA00022490"/>
    </source>
</evidence>
<dbReference type="SUPFAM" id="SSF48452">
    <property type="entry name" value="TPR-like"/>
    <property type="match status" value="2"/>
</dbReference>
<dbReference type="InterPro" id="IPR011990">
    <property type="entry name" value="TPR-like_helical_dom_sf"/>
</dbReference>
<dbReference type="GeneID" id="9704679"/>
<dbReference type="AlphaFoldDB" id="D9PWG8"/>
<evidence type="ECO:0000313" key="8">
    <source>
        <dbReference type="Proteomes" id="UP000000345"/>
    </source>
</evidence>
<dbReference type="RefSeq" id="WP_013295789.1">
    <property type="nucleotide sequence ID" value="NC_014408.1"/>
</dbReference>
<keyword evidence="4 5" id="KW-0802">TPR repeat</keyword>
<comment type="subcellular location">
    <subcellularLocation>
        <location evidence="1">Cytoplasm</location>
    </subcellularLocation>
</comment>
<dbReference type="STRING" id="79929.MTBMA_c09710"/>
<dbReference type="PROSITE" id="PS50005">
    <property type="entry name" value="TPR"/>
    <property type="match status" value="2"/>
</dbReference>
<keyword evidence="3" id="KW-0677">Repeat</keyword>
<dbReference type="InterPro" id="IPR019734">
    <property type="entry name" value="TPR_rpt"/>
</dbReference>
<reference key="1">
    <citation type="submission" date="2009-08" db="EMBL/GenBank/DDBJ databases">
        <title>The genome sequence of Methanothermobacter marburgensis.</title>
        <authorList>
            <person name="Kaster A."/>
            <person name="Seedorf H."/>
            <person name="Goenrich M."/>
            <person name="Wiezer A."/>
            <person name="Liesegang H."/>
            <person name="Thauer R."/>
            <person name="Gottschalk G."/>
        </authorList>
    </citation>
    <scope>NUCLEOTIDE SEQUENCE</scope>
    <source>
        <strain>Marburg</strain>
    </source>
</reference>
<evidence type="ECO:0000256" key="4">
    <source>
        <dbReference type="ARBA" id="ARBA00022803"/>
    </source>
</evidence>
<keyword evidence="8" id="KW-1185">Reference proteome</keyword>
<evidence type="ECO:0000256" key="3">
    <source>
        <dbReference type="ARBA" id="ARBA00022737"/>
    </source>
</evidence>
<dbReference type="KEGG" id="mmg:MTBMA_c09710"/>
<dbReference type="InterPro" id="IPR051476">
    <property type="entry name" value="Bac_ResReg_Asp_Phosphatase"/>
</dbReference>